<keyword evidence="6" id="KW-0406">Ion transport</keyword>
<gene>
    <name evidence="7" type="ORF">glysoja_046277</name>
</gene>
<evidence type="ECO:0000256" key="2">
    <source>
        <dbReference type="ARBA" id="ARBA00022692"/>
    </source>
</evidence>
<dbReference type="PANTHER" id="PTHR12483">
    <property type="entry name" value="SOLUTE CARRIER FAMILY 31 COPPER TRANSPORTERS"/>
    <property type="match status" value="1"/>
</dbReference>
<proteinExistence type="inferred from homology"/>
<keyword evidence="6" id="KW-0186">Copper</keyword>
<dbReference type="GO" id="GO:0005375">
    <property type="term" value="F:copper ion transmembrane transporter activity"/>
    <property type="evidence" value="ECO:0007669"/>
    <property type="project" value="UniProtKB-UniRule"/>
</dbReference>
<evidence type="ECO:0000256" key="1">
    <source>
        <dbReference type="ARBA" id="ARBA00006921"/>
    </source>
</evidence>
<dbReference type="EMBL" id="KN640703">
    <property type="protein sequence ID" value="KHN47482.1"/>
    <property type="molecule type" value="Genomic_DNA"/>
</dbReference>
<evidence type="ECO:0000256" key="4">
    <source>
        <dbReference type="ARBA" id="ARBA00022989"/>
    </source>
</evidence>
<name>A0A0B2STA4_GLYSO</name>
<comment type="subcellular location">
    <subcellularLocation>
        <location evidence="6">Membrane</location>
        <topology evidence="6">Multi-pass membrane protein</topology>
    </subcellularLocation>
</comment>
<dbReference type="Proteomes" id="UP000053555">
    <property type="component" value="Unassembled WGS sequence"/>
</dbReference>
<keyword evidence="3 6" id="KW-0187">Copper transport</keyword>
<dbReference type="InterPro" id="IPR007274">
    <property type="entry name" value="Cop_transporter"/>
</dbReference>
<evidence type="ECO:0000256" key="6">
    <source>
        <dbReference type="RuleBase" id="RU367022"/>
    </source>
</evidence>
<dbReference type="AlphaFoldDB" id="A0A0B2STA4"/>
<organism evidence="7">
    <name type="scientific">Glycine soja</name>
    <name type="common">Wild soybean</name>
    <dbReference type="NCBI Taxonomy" id="3848"/>
    <lineage>
        <taxon>Eukaryota</taxon>
        <taxon>Viridiplantae</taxon>
        <taxon>Streptophyta</taxon>
        <taxon>Embryophyta</taxon>
        <taxon>Tracheophyta</taxon>
        <taxon>Spermatophyta</taxon>
        <taxon>Magnoliopsida</taxon>
        <taxon>eudicotyledons</taxon>
        <taxon>Gunneridae</taxon>
        <taxon>Pentapetalae</taxon>
        <taxon>rosids</taxon>
        <taxon>fabids</taxon>
        <taxon>Fabales</taxon>
        <taxon>Fabaceae</taxon>
        <taxon>Papilionoideae</taxon>
        <taxon>50 kb inversion clade</taxon>
        <taxon>NPAAA clade</taxon>
        <taxon>indigoferoid/millettioid clade</taxon>
        <taxon>Phaseoleae</taxon>
        <taxon>Glycine</taxon>
        <taxon>Glycine subgen. Soja</taxon>
    </lineage>
</organism>
<sequence length="144" mass="15933">MEMHPGDDMPMSNGRDHNSMKMHMSLYWGKDAIVLFSGWPKHSVGHYILAILFVFFLAIIAEVVSNKPNIKRGTNPIIGGLAQATFYVFRISLLYLVMLAVMSFNLGIFIAAVAGHTLGFFLAKSRALALANREQESSSDAQKV</sequence>
<evidence type="ECO:0000313" key="7">
    <source>
        <dbReference type="EMBL" id="KHN47482.1"/>
    </source>
</evidence>
<reference evidence="7" key="1">
    <citation type="submission" date="2014-07" db="EMBL/GenBank/DDBJ databases">
        <title>Identification of a novel salt tolerance gene in wild soybean by whole-genome sequencing.</title>
        <authorList>
            <person name="Lam H.-M."/>
            <person name="Qi X."/>
            <person name="Li M.-W."/>
            <person name="Liu X."/>
            <person name="Xie M."/>
            <person name="Ni M."/>
            <person name="Xu X."/>
        </authorList>
    </citation>
    <scope>NUCLEOTIDE SEQUENCE [LARGE SCALE GENOMIC DNA]</scope>
    <source>
        <tissue evidence="7">Root</tissue>
    </source>
</reference>
<keyword evidence="6" id="KW-0813">Transport</keyword>
<dbReference type="GO" id="GO:0005886">
    <property type="term" value="C:plasma membrane"/>
    <property type="evidence" value="ECO:0007669"/>
    <property type="project" value="TreeGrafter"/>
</dbReference>
<keyword evidence="4 6" id="KW-1133">Transmembrane helix</keyword>
<keyword evidence="2 6" id="KW-0812">Transmembrane</keyword>
<dbReference type="Pfam" id="PF04145">
    <property type="entry name" value="Ctr"/>
    <property type="match status" value="1"/>
</dbReference>
<evidence type="ECO:0000256" key="3">
    <source>
        <dbReference type="ARBA" id="ARBA00022796"/>
    </source>
</evidence>
<feature type="transmembrane region" description="Helical" evidence="6">
    <location>
        <begin position="44"/>
        <end position="65"/>
    </location>
</feature>
<dbReference type="Gramene" id="XM_028325830.1">
    <property type="protein sequence ID" value="XP_028181631.1"/>
    <property type="gene ID" value="LOC114368588"/>
</dbReference>
<evidence type="ECO:0000256" key="5">
    <source>
        <dbReference type="ARBA" id="ARBA00023136"/>
    </source>
</evidence>
<feature type="transmembrane region" description="Helical" evidence="6">
    <location>
        <begin position="104"/>
        <end position="123"/>
    </location>
</feature>
<keyword evidence="5 6" id="KW-0472">Membrane</keyword>
<accession>A0A0B2STA4</accession>
<protein>
    <recommendedName>
        <fullName evidence="6">Copper transport protein</fullName>
    </recommendedName>
</protein>
<dbReference type="PANTHER" id="PTHR12483:SF126">
    <property type="entry name" value="COPPER TRANSPORT PROTEIN"/>
    <property type="match status" value="1"/>
</dbReference>
<comment type="similarity">
    <text evidence="1 6">Belongs to the copper transporter (Ctr) (TC 1.A.56) family. SLC31A subfamily.</text>
</comment>